<organism evidence="2">
    <name type="scientific">Oryza meridionalis</name>
    <dbReference type="NCBI Taxonomy" id="40149"/>
    <lineage>
        <taxon>Eukaryota</taxon>
        <taxon>Viridiplantae</taxon>
        <taxon>Streptophyta</taxon>
        <taxon>Embryophyta</taxon>
        <taxon>Tracheophyta</taxon>
        <taxon>Spermatophyta</taxon>
        <taxon>Magnoliopsida</taxon>
        <taxon>Liliopsida</taxon>
        <taxon>Poales</taxon>
        <taxon>Poaceae</taxon>
        <taxon>BOP clade</taxon>
        <taxon>Oryzoideae</taxon>
        <taxon>Oryzeae</taxon>
        <taxon>Oryzinae</taxon>
        <taxon>Oryza</taxon>
    </lineage>
</organism>
<dbReference type="STRING" id="40149.A0A0E0C751"/>
<dbReference type="Gramene" id="OMERI01G26690.1">
    <property type="protein sequence ID" value="OMERI01G26690.1"/>
    <property type="gene ID" value="OMERI01G26690"/>
</dbReference>
<evidence type="ECO:0000259" key="1">
    <source>
        <dbReference type="Pfam" id="PF03478"/>
    </source>
</evidence>
<evidence type="ECO:0000313" key="2">
    <source>
        <dbReference type="EnsemblPlants" id="OMERI01G26690.1"/>
    </source>
</evidence>
<proteinExistence type="predicted"/>
<accession>A0A0E0C751</accession>
<dbReference type="PANTHER" id="PTHR33110">
    <property type="entry name" value="F-BOX/KELCH-REPEAT PROTEIN-RELATED"/>
    <property type="match status" value="1"/>
</dbReference>
<dbReference type="HOGENOM" id="CLU_019286_5_1_1"/>
<reference evidence="2" key="2">
    <citation type="submission" date="2018-05" db="EMBL/GenBank/DDBJ databases">
        <title>OmerRS3 (Oryza meridionalis Reference Sequence Version 3).</title>
        <authorList>
            <person name="Zhang J."/>
            <person name="Kudrna D."/>
            <person name="Lee S."/>
            <person name="Talag J."/>
            <person name="Welchert J."/>
            <person name="Wing R.A."/>
        </authorList>
    </citation>
    <scope>NUCLEOTIDE SEQUENCE [LARGE SCALE GENOMIC DNA]</scope>
    <source>
        <strain evidence="2">cv. OR44</strain>
    </source>
</reference>
<dbReference type="eggNOG" id="ENOG502R462">
    <property type="taxonomic scope" value="Eukaryota"/>
</dbReference>
<evidence type="ECO:0000313" key="3">
    <source>
        <dbReference type="Proteomes" id="UP000008021"/>
    </source>
</evidence>
<dbReference type="InterPro" id="IPR005174">
    <property type="entry name" value="KIB1-4_b-propeller"/>
</dbReference>
<dbReference type="PANTHER" id="PTHR33110:SF135">
    <property type="entry name" value="OS05G0539300 PROTEIN"/>
    <property type="match status" value="1"/>
</dbReference>
<keyword evidence="3" id="KW-1185">Reference proteome</keyword>
<feature type="domain" description="KIB1-4 beta-propeller" evidence="1">
    <location>
        <begin position="81"/>
        <end position="357"/>
    </location>
</feature>
<protein>
    <recommendedName>
        <fullName evidence="1">KIB1-4 beta-propeller domain-containing protein</fullName>
    </recommendedName>
</protein>
<dbReference type="Pfam" id="PF03478">
    <property type="entry name" value="Beta-prop_KIB1-4"/>
    <property type="match status" value="2"/>
</dbReference>
<dbReference type="Proteomes" id="UP000008021">
    <property type="component" value="Chromosome 1"/>
</dbReference>
<dbReference type="EnsemblPlants" id="OMERI01G26690.1">
    <property type="protein sequence ID" value="OMERI01G26690.1"/>
    <property type="gene ID" value="OMERI01G26690"/>
</dbReference>
<dbReference type="AlphaFoldDB" id="A0A0E0C751"/>
<reference evidence="2" key="1">
    <citation type="submission" date="2015-04" db="UniProtKB">
        <authorList>
            <consortium name="EnsemblPlants"/>
        </authorList>
    </citation>
    <scope>IDENTIFICATION</scope>
</reference>
<feature type="domain" description="KIB1-4 beta-propeller" evidence="1">
    <location>
        <begin position="489"/>
        <end position="762"/>
    </location>
</feature>
<name>A0A0E0C751_9ORYZ</name>
<sequence length="816" mass="93512">MDGHQFGPWNLLPDDVLELLVGRNLCEIDRLHARRVCHYWRAAFARIEPPPPPPPLPLLLLPEADDDEHGLAFSCVLSGWNTHPFFLPRAERRRARCFGSCDGVWLFLAMEDGLQGDRARDHVLVNLHSFQFLDLPNAIRLDHAFPQLMKDIEIAIVAVTLSRPPTQQGCVAAGIIELPPSPLGVQSIAFWRMGDRVILPFYEGECLEQAVEDVIYHNGYFLFLTQDEHIRVCEEPVFHDTHVHVDSILLRFEPRVDDGDAVLARYLVLCRGKVLMVVRLGCPHRRSPTSAFRVFERVDYLVVNAGVVEVLEHTWSEIDNLGGRMLFLGRGCSRSYEEADGYPGMEGVYFLDDRSFRDPIFHDPNMVFDHTYHCCDNGRWSKSPFNVDRRFPERGRSKISPPKLTNRGFGNLVVAQQVKLGLQQTRYEVLRELYRRIPCEVDRHYARRVCHSWRAALARLELPAPHPQVPWLLLPETNEHGLTFSCVLSECRPHRFFLPCAARPARYFGSYDGAWLFLAVDGRGAQAQDHLLVNLNNFEYLDLPNGILLHNWYEPDKLDLKKVAIVAAALSRPPTERGCVVAGIIEPFLSAHRVAFWRMGDRVISPQPAWPLPLEEVEDILHYTFNRNGREYEAFLVLTTEENVLVCEPRFHGSNVQVLSNLVRFIPRGSDGQPVLARYLVKSRGEILMVVRLGSAIQYDPSAEEFRVFERRDFNDGKFNCIWNSMSELEGRMLFVGRGCSRSYEAANGPAMEGVYFLDDRSFRDPILHDPYEQPIFRRANRCSDNGKWLEAPFIRLDRCLPERGPSKCSPPRIET</sequence>